<evidence type="ECO:0000259" key="11">
    <source>
        <dbReference type="PROSITE" id="PS51352"/>
    </source>
</evidence>
<feature type="compositionally biased region" description="Low complexity" evidence="10">
    <location>
        <begin position="184"/>
        <end position="199"/>
    </location>
</feature>
<dbReference type="Proteomes" id="UP000298061">
    <property type="component" value="Unassembled WGS sequence"/>
</dbReference>
<dbReference type="InterPro" id="IPR000866">
    <property type="entry name" value="AhpC/TSA"/>
</dbReference>
<dbReference type="GO" id="GO:0034599">
    <property type="term" value="P:cellular response to oxidative stress"/>
    <property type="evidence" value="ECO:0007669"/>
    <property type="project" value="TreeGrafter"/>
</dbReference>
<dbReference type="OrthoDB" id="338622at2759"/>
<keyword evidence="6" id="KW-0676">Redox-active center</keyword>
<evidence type="ECO:0000256" key="9">
    <source>
        <dbReference type="ARBA" id="ARBA00049091"/>
    </source>
</evidence>
<evidence type="ECO:0000256" key="4">
    <source>
        <dbReference type="ARBA" id="ARBA00023002"/>
    </source>
</evidence>
<keyword evidence="13" id="KW-1185">Reference proteome</keyword>
<dbReference type="GO" id="GO:0045454">
    <property type="term" value="P:cell redox homeostasis"/>
    <property type="evidence" value="ECO:0007669"/>
    <property type="project" value="TreeGrafter"/>
</dbReference>
<proteinExistence type="inferred from homology"/>
<dbReference type="SUPFAM" id="SSF52833">
    <property type="entry name" value="Thioredoxin-like"/>
    <property type="match status" value="1"/>
</dbReference>
<keyword evidence="5" id="KW-1015">Disulfide bond</keyword>
<feature type="region of interest" description="Disordered" evidence="10">
    <location>
        <begin position="173"/>
        <end position="199"/>
    </location>
</feature>
<keyword evidence="4" id="KW-0560">Oxidoreductase</keyword>
<evidence type="ECO:0000256" key="10">
    <source>
        <dbReference type="SAM" id="MobiDB-lite"/>
    </source>
</evidence>
<name>A0A4Y9ZHY2_9AGAM</name>
<dbReference type="InterPro" id="IPR050924">
    <property type="entry name" value="Peroxiredoxin_BCP/PrxQ"/>
</dbReference>
<feature type="domain" description="Thioredoxin" evidence="11">
    <location>
        <begin position="4"/>
        <end position="169"/>
    </location>
</feature>
<feature type="non-terminal residue" evidence="12">
    <location>
        <position position="199"/>
    </location>
</feature>
<evidence type="ECO:0000256" key="1">
    <source>
        <dbReference type="ARBA" id="ARBA00013017"/>
    </source>
</evidence>
<evidence type="ECO:0000256" key="3">
    <source>
        <dbReference type="ARBA" id="ARBA00022862"/>
    </source>
</evidence>
<dbReference type="PROSITE" id="PS51352">
    <property type="entry name" value="THIOREDOXIN_2"/>
    <property type="match status" value="1"/>
</dbReference>
<sequence length="199" mass="21913">MPHSLIGKPAPALTTLRNYDGNVYDFQPANIGTPTALFFFPKAGSYGCTREVCQFRDALEDAGALWVPIYLPRNPDKIEFKDTHVHVVGVSPDSVDKLKAFAEKQKVNYPILSDEKGEARKLYSPGKSFFGLSEARTTFFIDQTGVVRDVYESTINFSAHVKFVTKALHDWEKEHKKEGDKPAQAEPAPAAGGAEAPPA</sequence>
<dbReference type="CDD" id="cd03017">
    <property type="entry name" value="PRX_BCP"/>
    <property type="match status" value="1"/>
</dbReference>
<dbReference type="AlphaFoldDB" id="A0A4Y9ZHY2"/>
<gene>
    <name evidence="12" type="ORF">EWM64_g10394</name>
</gene>
<dbReference type="GO" id="GO:0005737">
    <property type="term" value="C:cytoplasm"/>
    <property type="evidence" value="ECO:0007669"/>
    <property type="project" value="TreeGrafter"/>
</dbReference>
<keyword evidence="2" id="KW-0575">Peroxidase</keyword>
<dbReference type="InterPro" id="IPR036249">
    <property type="entry name" value="Thioredoxin-like_sf"/>
</dbReference>
<protein>
    <recommendedName>
        <fullName evidence="1">thioredoxin-dependent peroxiredoxin</fullName>
        <ecNumber evidence="1">1.11.1.24</ecNumber>
    </recommendedName>
    <alternativeName>
        <fullName evidence="7">Thioredoxin peroxidase</fullName>
    </alternativeName>
</protein>
<dbReference type="InterPro" id="IPR013766">
    <property type="entry name" value="Thioredoxin_domain"/>
</dbReference>
<evidence type="ECO:0000256" key="7">
    <source>
        <dbReference type="ARBA" id="ARBA00032824"/>
    </source>
</evidence>
<dbReference type="Pfam" id="PF00578">
    <property type="entry name" value="AhpC-TSA"/>
    <property type="match status" value="1"/>
</dbReference>
<comment type="similarity">
    <text evidence="8">Belongs to the peroxiredoxin family. BCP/PrxQ subfamily.</text>
</comment>
<comment type="caution">
    <text evidence="12">The sequence shown here is derived from an EMBL/GenBank/DDBJ whole genome shotgun (WGS) entry which is preliminary data.</text>
</comment>
<evidence type="ECO:0000256" key="2">
    <source>
        <dbReference type="ARBA" id="ARBA00022559"/>
    </source>
</evidence>
<dbReference type="EMBL" id="SFCI01002692">
    <property type="protein sequence ID" value="TFY73617.1"/>
    <property type="molecule type" value="Genomic_DNA"/>
</dbReference>
<evidence type="ECO:0000313" key="13">
    <source>
        <dbReference type="Proteomes" id="UP000298061"/>
    </source>
</evidence>
<dbReference type="GO" id="GO:0008379">
    <property type="term" value="F:thioredoxin peroxidase activity"/>
    <property type="evidence" value="ECO:0007669"/>
    <property type="project" value="TreeGrafter"/>
</dbReference>
<comment type="catalytic activity">
    <reaction evidence="9">
        <text>a hydroperoxide + [thioredoxin]-dithiol = an alcohol + [thioredoxin]-disulfide + H2O</text>
        <dbReference type="Rhea" id="RHEA:62620"/>
        <dbReference type="Rhea" id="RHEA-COMP:10698"/>
        <dbReference type="Rhea" id="RHEA-COMP:10700"/>
        <dbReference type="ChEBI" id="CHEBI:15377"/>
        <dbReference type="ChEBI" id="CHEBI:29950"/>
        <dbReference type="ChEBI" id="CHEBI:30879"/>
        <dbReference type="ChEBI" id="CHEBI:35924"/>
        <dbReference type="ChEBI" id="CHEBI:50058"/>
        <dbReference type="EC" id="1.11.1.24"/>
    </reaction>
</comment>
<keyword evidence="3" id="KW-0049">Antioxidant</keyword>
<dbReference type="EC" id="1.11.1.24" evidence="1"/>
<accession>A0A4Y9ZHY2</accession>
<dbReference type="STRING" id="135208.A0A4Y9ZHY2"/>
<organism evidence="12 13">
    <name type="scientific">Hericium alpestre</name>
    <dbReference type="NCBI Taxonomy" id="135208"/>
    <lineage>
        <taxon>Eukaryota</taxon>
        <taxon>Fungi</taxon>
        <taxon>Dikarya</taxon>
        <taxon>Basidiomycota</taxon>
        <taxon>Agaricomycotina</taxon>
        <taxon>Agaricomycetes</taxon>
        <taxon>Russulales</taxon>
        <taxon>Hericiaceae</taxon>
        <taxon>Hericium</taxon>
    </lineage>
</organism>
<evidence type="ECO:0000256" key="8">
    <source>
        <dbReference type="ARBA" id="ARBA00038489"/>
    </source>
</evidence>
<evidence type="ECO:0000256" key="6">
    <source>
        <dbReference type="ARBA" id="ARBA00023284"/>
    </source>
</evidence>
<dbReference type="PANTHER" id="PTHR42801:SF4">
    <property type="entry name" value="AHPC_TSA FAMILY PROTEIN"/>
    <property type="match status" value="1"/>
</dbReference>
<dbReference type="PANTHER" id="PTHR42801">
    <property type="entry name" value="THIOREDOXIN-DEPENDENT PEROXIDE REDUCTASE"/>
    <property type="match status" value="1"/>
</dbReference>
<feature type="compositionally biased region" description="Basic and acidic residues" evidence="10">
    <location>
        <begin position="173"/>
        <end position="183"/>
    </location>
</feature>
<evidence type="ECO:0000256" key="5">
    <source>
        <dbReference type="ARBA" id="ARBA00023157"/>
    </source>
</evidence>
<dbReference type="Gene3D" id="3.40.30.10">
    <property type="entry name" value="Glutaredoxin"/>
    <property type="match status" value="1"/>
</dbReference>
<evidence type="ECO:0000313" key="12">
    <source>
        <dbReference type="EMBL" id="TFY73617.1"/>
    </source>
</evidence>
<reference evidence="12 13" key="1">
    <citation type="submission" date="2019-02" db="EMBL/GenBank/DDBJ databases">
        <title>Genome sequencing of the rare red list fungi Hericium alpestre (H. flagellum).</title>
        <authorList>
            <person name="Buettner E."/>
            <person name="Kellner H."/>
        </authorList>
    </citation>
    <scope>NUCLEOTIDE SEQUENCE [LARGE SCALE GENOMIC DNA]</scope>
    <source>
        <strain evidence="12 13">DSM 108284</strain>
    </source>
</reference>